<sequence>MTPLLPFPRTRRLALILALLPLPAIAQTGTPVAPPEVAGGAVTSAPADAPRRAGEASPPGPARGPDAGAVRAAPDLHFDESLNDYPTLARADYIFACLATNGQDRNTMRRCACSIDVIASILPYEAYEKAETILSMRLGTGERAGLFRIPATQAGVADLRRAQAEAEMTCF</sequence>
<feature type="chain" id="PRO_5045776239" evidence="2">
    <location>
        <begin position="27"/>
        <end position="171"/>
    </location>
</feature>
<name>A0ABX5JGZ0_9RHOB</name>
<feature type="signal peptide" evidence="2">
    <location>
        <begin position="1"/>
        <end position="26"/>
    </location>
</feature>
<dbReference type="EMBL" id="PZZW01000001">
    <property type="protein sequence ID" value="PTM81971.1"/>
    <property type="molecule type" value="Genomic_DNA"/>
</dbReference>
<evidence type="ECO:0000256" key="2">
    <source>
        <dbReference type="SAM" id="SignalP"/>
    </source>
</evidence>
<keyword evidence="4" id="KW-1185">Reference proteome</keyword>
<evidence type="ECO:0000313" key="4">
    <source>
        <dbReference type="Proteomes" id="UP000240800"/>
    </source>
</evidence>
<organism evidence="3 4">
    <name type="scientific">Cereibacter johrii</name>
    <dbReference type="NCBI Taxonomy" id="445629"/>
    <lineage>
        <taxon>Bacteria</taxon>
        <taxon>Pseudomonadati</taxon>
        <taxon>Pseudomonadota</taxon>
        <taxon>Alphaproteobacteria</taxon>
        <taxon>Rhodobacterales</taxon>
        <taxon>Paracoccaceae</taxon>
        <taxon>Cereibacter</taxon>
    </lineage>
</organism>
<reference evidence="3 4" key="1">
    <citation type="submission" date="2018-04" db="EMBL/GenBank/DDBJ databases">
        <title>Genomic Encyclopedia of Type Strains, Phase III (KMG-III): the genomes of soil and plant-associated and newly described type strains.</title>
        <authorList>
            <person name="Whitman W."/>
        </authorList>
    </citation>
    <scope>NUCLEOTIDE SEQUENCE [LARGE SCALE GENOMIC DNA]</scope>
    <source>
        <strain evidence="3 4">JA192</strain>
    </source>
</reference>
<dbReference type="RefSeq" id="WP_108223090.1">
    <property type="nucleotide sequence ID" value="NZ_PZZW01000001.1"/>
</dbReference>
<proteinExistence type="predicted"/>
<evidence type="ECO:0000256" key="1">
    <source>
        <dbReference type="SAM" id="MobiDB-lite"/>
    </source>
</evidence>
<evidence type="ECO:0000313" key="3">
    <source>
        <dbReference type="EMBL" id="PTM81971.1"/>
    </source>
</evidence>
<accession>A0ABX5JGZ0</accession>
<gene>
    <name evidence="3" type="ORF">C8J29_101918</name>
</gene>
<comment type="caution">
    <text evidence="3">The sequence shown here is derived from an EMBL/GenBank/DDBJ whole genome shotgun (WGS) entry which is preliminary data.</text>
</comment>
<dbReference type="Proteomes" id="UP000240800">
    <property type="component" value="Unassembled WGS sequence"/>
</dbReference>
<keyword evidence="2" id="KW-0732">Signal</keyword>
<feature type="region of interest" description="Disordered" evidence="1">
    <location>
        <begin position="36"/>
        <end position="69"/>
    </location>
</feature>
<protein>
    <submittedName>
        <fullName evidence="3">Uncharacterized protein</fullName>
    </submittedName>
</protein>